<comment type="subcellular location">
    <subcellularLocation>
        <location evidence="1">Cell outer membrane</location>
    </subcellularLocation>
</comment>
<evidence type="ECO:0000256" key="3">
    <source>
        <dbReference type="ARBA" id="ARBA00022448"/>
    </source>
</evidence>
<accession>A0AAP2CEC4</accession>
<evidence type="ECO:0000256" key="6">
    <source>
        <dbReference type="ARBA" id="ARBA00023136"/>
    </source>
</evidence>
<dbReference type="Proteomes" id="UP001319104">
    <property type="component" value="Unassembled WGS sequence"/>
</dbReference>
<dbReference type="Pfam" id="PF02321">
    <property type="entry name" value="OEP"/>
    <property type="match status" value="2"/>
</dbReference>
<dbReference type="InterPro" id="IPR003423">
    <property type="entry name" value="OMP_efflux"/>
</dbReference>
<evidence type="ECO:0000256" key="7">
    <source>
        <dbReference type="ARBA" id="ARBA00023237"/>
    </source>
</evidence>
<keyword evidence="6" id="KW-0472">Membrane</keyword>
<dbReference type="PANTHER" id="PTHR30026:SF20">
    <property type="entry name" value="OUTER MEMBRANE PROTEIN TOLC"/>
    <property type="match status" value="1"/>
</dbReference>
<dbReference type="PANTHER" id="PTHR30026">
    <property type="entry name" value="OUTER MEMBRANE PROTEIN TOLC"/>
    <property type="match status" value="1"/>
</dbReference>
<protein>
    <submittedName>
        <fullName evidence="8">TolC family protein</fullName>
    </submittedName>
</protein>
<evidence type="ECO:0000313" key="9">
    <source>
        <dbReference type="Proteomes" id="UP001319104"/>
    </source>
</evidence>
<reference evidence="8 9" key="1">
    <citation type="submission" date="2021-05" db="EMBL/GenBank/DDBJ databases">
        <authorList>
            <person name="Zhang Z.D."/>
            <person name="Osman G."/>
        </authorList>
    </citation>
    <scope>NUCLEOTIDE SEQUENCE [LARGE SCALE GENOMIC DNA]</scope>
    <source>
        <strain evidence="8 9">KCTC 32217</strain>
    </source>
</reference>
<comment type="caution">
    <text evidence="8">The sequence shown here is derived from an EMBL/GenBank/DDBJ whole genome shotgun (WGS) entry which is preliminary data.</text>
</comment>
<dbReference type="GO" id="GO:0015288">
    <property type="term" value="F:porin activity"/>
    <property type="evidence" value="ECO:0007669"/>
    <property type="project" value="TreeGrafter"/>
</dbReference>
<keyword evidence="4" id="KW-1134">Transmembrane beta strand</keyword>
<dbReference type="GO" id="GO:0009279">
    <property type="term" value="C:cell outer membrane"/>
    <property type="evidence" value="ECO:0007669"/>
    <property type="project" value="UniProtKB-SubCell"/>
</dbReference>
<keyword evidence="7" id="KW-0998">Cell outer membrane</keyword>
<evidence type="ECO:0000313" key="8">
    <source>
        <dbReference type="EMBL" id="MBS9522808.1"/>
    </source>
</evidence>
<proteinExistence type="inferred from homology"/>
<keyword evidence="9" id="KW-1185">Reference proteome</keyword>
<dbReference type="GO" id="GO:0015562">
    <property type="term" value="F:efflux transmembrane transporter activity"/>
    <property type="evidence" value="ECO:0007669"/>
    <property type="project" value="InterPro"/>
</dbReference>
<sequence length="454" mass="52686">MAKFYNKSAFNMKLPVLFLIVWLGYVLPVKAQDTLLISFQDAVKIGLQQNQNFQIRKNEQHVLKMERQAAIMGHLPRVNINNNLFRQMGQQYQQLEGQLVVTNVTNDLLTTGLNANLPIFNSGRRLFTTRATRQFEEAGSLNLHRASQDVVFEIAQQYLQILLDQELYRIAVQNLENQKEQLRQIEGFVEAGLRTLSDQYNQQSEVARLTTVVLDAEIQLETDMWQFAETLQLESNTIPELLPLDLETVPSEFLDLGLDELYELATNNRQDFRAQKLLVGGQKDMISAARSFYYPQINGFFNYNTFFTSLDERSFRDQYMRIYPQRTFGINITIPIFNNFENRVAVARSKMEHNNQSLELNAIERRLTQETKLAFENYRVAIKREEATKVQLEAAEVAQQVIEERFRLGVSNFVDLAQANQQLVTAQSDHAQARYTHYFQEVILRYTLGVLEVK</sequence>
<gene>
    <name evidence="8" type="ORF">KI659_02155</name>
</gene>
<evidence type="ECO:0000256" key="4">
    <source>
        <dbReference type="ARBA" id="ARBA00022452"/>
    </source>
</evidence>
<evidence type="ECO:0000256" key="2">
    <source>
        <dbReference type="ARBA" id="ARBA00007613"/>
    </source>
</evidence>
<keyword evidence="5" id="KW-0812">Transmembrane</keyword>
<evidence type="ECO:0000256" key="5">
    <source>
        <dbReference type="ARBA" id="ARBA00022692"/>
    </source>
</evidence>
<dbReference type="Gene3D" id="1.20.1600.10">
    <property type="entry name" value="Outer membrane efflux proteins (OEP)"/>
    <property type="match status" value="1"/>
</dbReference>
<comment type="similarity">
    <text evidence="2">Belongs to the outer membrane factor (OMF) (TC 1.B.17) family.</text>
</comment>
<dbReference type="SUPFAM" id="SSF56954">
    <property type="entry name" value="Outer membrane efflux proteins (OEP)"/>
    <property type="match status" value="1"/>
</dbReference>
<organism evidence="8 9">
    <name type="scientific">Litoribacter ruber</name>
    <dbReference type="NCBI Taxonomy" id="702568"/>
    <lineage>
        <taxon>Bacteria</taxon>
        <taxon>Pseudomonadati</taxon>
        <taxon>Bacteroidota</taxon>
        <taxon>Cytophagia</taxon>
        <taxon>Cytophagales</taxon>
        <taxon>Cyclobacteriaceae</taxon>
        <taxon>Litoribacter</taxon>
    </lineage>
</organism>
<dbReference type="AlphaFoldDB" id="A0AAP2CEC4"/>
<evidence type="ECO:0000256" key="1">
    <source>
        <dbReference type="ARBA" id="ARBA00004442"/>
    </source>
</evidence>
<dbReference type="EMBL" id="JAHCMY010000001">
    <property type="protein sequence ID" value="MBS9522808.1"/>
    <property type="molecule type" value="Genomic_DNA"/>
</dbReference>
<dbReference type="InterPro" id="IPR051906">
    <property type="entry name" value="TolC-like"/>
</dbReference>
<name>A0AAP2CEC4_9BACT</name>
<dbReference type="GO" id="GO:1990281">
    <property type="term" value="C:efflux pump complex"/>
    <property type="evidence" value="ECO:0007669"/>
    <property type="project" value="TreeGrafter"/>
</dbReference>
<keyword evidence="3" id="KW-0813">Transport</keyword>